<gene>
    <name evidence="1" type="ORF">DILT_LOCUS15532</name>
</gene>
<name>A0A3P7QET5_DIBLA</name>
<evidence type="ECO:0008006" key="3">
    <source>
        <dbReference type="Google" id="ProtNLM"/>
    </source>
</evidence>
<organism evidence="1 2">
    <name type="scientific">Dibothriocephalus latus</name>
    <name type="common">Fish tapeworm</name>
    <name type="synonym">Diphyllobothrium latum</name>
    <dbReference type="NCBI Taxonomy" id="60516"/>
    <lineage>
        <taxon>Eukaryota</taxon>
        <taxon>Metazoa</taxon>
        <taxon>Spiralia</taxon>
        <taxon>Lophotrochozoa</taxon>
        <taxon>Platyhelminthes</taxon>
        <taxon>Cestoda</taxon>
        <taxon>Eucestoda</taxon>
        <taxon>Diphyllobothriidea</taxon>
        <taxon>Diphyllobothriidae</taxon>
        <taxon>Dibothriocephalus</taxon>
    </lineage>
</organism>
<sequence length="204" mass="22782">MGSPISGFIAELVLQDPKKIAVSQQPPVIWFRCLGDRRRVRVCPPIWHAVSCIKDVSEATERIAAGLGVAIANRVKPTMRSLIMRIKDRLNPCEQSGVVYRTTSQNCSRKYIRQTGSILGSHIREHKRAVQRGDESSQVAAHTYNSGHEFNYVAARVIAHVGNKTGRELVEAWVSDENSFNRFIDLAPANIALRGHLWKDGTII</sequence>
<evidence type="ECO:0000313" key="2">
    <source>
        <dbReference type="Proteomes" id="UP000281553"/>
    </source>
</evidence>
<evidence type="ECO:0000313" key="1">
    <source>
        <dbReference type="EMBL" id="VDN30422.1"/>
    </source>
</evidence>
<dbReference type="EMBL" id="UYRU01079766">
    <property type="protein sequence ID" value="VDN30422.1"/>
    <property type="molecule type" value="Genomic_DNA"/>
</dbReference>
<proteinExistence type="predicted"/>
<keyword evidence="2" id="KW-1185">Reference proteome</keyword>
<accession>A0A3P7QET5</accession>
<dbReference type="OrthoDB" id="6274432at2759"/>
<dbReference type="AlphaFoldDB" id="A0A3P7QET5"/>
<protein>
    <recommendedName>
        <fullName evidence="3">C2H2-type domain-containing protein</fullName>
    </recommendedName>
</protein>
<dbReference type="Proteomes" id="UP000281553">
    <property type="component" value="Unassembled WGS sequence"/>
</dbReference>
<reference evidence="1 2" key="1">
    <citation type="submission" date="2018-11" db="EMBL/GenBank/DDBJ databases">
        <authorList>
            <consortium name="Pathogen Informatics"/>
        </authorList>
    </citation>
    <scope>NUCLEOTIDE SEQUENCE [LARGE SCALE GENOMIC DNA]</scope>
</reference>